<sequence length="50" mass="4924">MANTASAAYGMVLGDVESDGDLDLVTGSTSGTNVRVRLNNGSGTFGSGSN</sequence>
<protein>
    <recommendedName>
        <fullName evidence="3">VCBS repeat-containing protein</fullName>
    </recommendedName>
</protein>
<organism evidence="1 2">
    <name type="scientific">Hymenobacter negativus</name>
    <dbReference type="NCBI Taxonomy" id="2795026"/>
    <lineage>
        <taxon>Bacteria</taxon>
        <taxon>Pseudomonadati</taxon>
        <taxon>Bacteroidota</taxon>
        <taxon>Cytophagia</taxon>
        <taxon>Cytophagales</taxon>
        <taxon>Hymenobacteraceae</taxon>
        <taxon>Hymenobacter</taxon>
    </lineage>
</organism>
<accession>A0ABS3QMZ3</accession>
<dbReference type="RefSeq" id="WP_208178208.1">
    <property type="nucleotide sequence ID" value="NZ_JAGETZ010000017.1"/>
</dbReference>
<evidence type="ECO:0000313" key="2">
    <source>
        <dbReference type="Proteomes" id="UP000664369"/>
    </source>
</evidence>
<dbReference type="SUPFAM" id="SSF69318">
    <property type="entry name" value="Integrin alpha N-terminal domain"/>
    <property type="match status" value="1"/>
</dbReference>
<dbReference type="Proteomes" id="UP000664369">
    <property type="component" value="Unassembled WGS sequence"/>
</dbReference>
<name>A0ABS3QMZ3_9BACT</name>
<comment type="caution">
    <text evidence="1">The sequence shown here is derived from an EMBL/GenBank/DDBJ whole genome shotgun (WGS) entry which is preliminary data.</text>
</comment>
<dbReference type="EMBL" id="JAGETZ010000017">
    <property type="protein sequence ID" value="MBO2012472.1"/>
    <property type="molecule type" value="Genomic_DNA"/>
</dbReference>
<gene>
    <name evidence="1" type="ORF">J4E00_25645</name>
</gene>
<reference evidence="1 2" key="1">
    <citation type="submission" date="2021-03" db="EMBL/GenBank/DDBJ databases">
        <authorList>
            <person name="Kim M.K."/>
        </authorList>
    </citation>
    <scope>NUCLEOTIDE SEQUENCE [LARGE SCALE GENOMIC DNA]</scope>
    <source>
        <strain evidence="1 2">BT442</strain>
    </source>
</reference>
<dbReference type="InterPro" id="IPR028994">
    <property type="entry name" value="Integrin_alpha_N"/>
</dbReference>
<proteinExistence type="predicted"/>
<evidence type="ECO:0000313" key="1">
    <source>
        <dbReference type="EMBL" id="MBO2012472.1"/>
    </source>
</evidence>
<evidence type="ECO:0008006" key="3">
    <source>
        <dbReference type="Google" id="ProtNLM"/>
    </source>
</evidence>
<keyword evidence="2" id="KW-1185">Reference proteome</keyword>